<proteinExistence type="predicted"/>
<evidence type="ECO:0000313" key="1">
    <source>
        <dbReference type="EMBL" id="MFC6178065.1"/>
    </source>
</evidence>
<comment type="caution">
    <text evidence="1">The sequence shown here is derived from an EMBL/GenBank/DDBJ whole genome shotgun (WGS) entry which is preliminary data.</text>
</comment>
<dbReference type="Proteomes" id="UP001596158">
    <property type="component" value="Unassembled WGS sequence"/>
</dbReference>
<reference evidence="2" key="1">
    <citation type="journal article" date="2019" name="Int. J. Syst. Evol. Microbiol.">
        <title>The Global Catalogue of Microorganisms (GCM) 10K type strain sequencing project: providing services to taxonomists for standard genome sequencing and annotation.</title>
        <authorList>
            <consortium name="The Broad Institute Genomics Platform"/>
            <consortium name="The Broad Institute Genome Sequencing Center for Infectious Disease"/>
            <person name="Wu L."/>
            <person name="Ma J."/>
        </authorList>
    </citation>
    <scope>NUCLEOTIDE SEQUENCE [LARGE SCALE GENOMIC DNA]</scope>
    <source>
        <strain evidence="2">CCM 8924</strain>
    </source>
</reference>
<keyword evidence="2" id="KW-1185">Reference proteome</keyword>
<name>A0ABW1RRL8_9LACO</name>
<gene>
    <name evidence="1" type="ORF">ACFQGR_01385</name>
</gene>
<protein>
    <recommendedName>
        <fullName evidence="3">Phage protein</fullName>
    </recommendedName>
</protein>
<evidence type="ECO:0008006" key="3">
    <source>
        <dbReference type="Google" id="ProtNLM"/>
    </source>
</evidence>
<evidence type="ECO:0000313" key="2">
    <source>
        <dbReference type="Proteomes" id="UP001596158"/>
    </source>
</evidence>
<accession>A0ABW1RRL8</accession>
<dbReference type="RefSeq" id="WP_042492687.1">
    <property type="nucleotide sequence ID" value="NZ_BJDT01000005.1"/>
</dbReference>
<sequence length="139" mass="15954">MDELQAIDTHVATIVTTDGEMVPVTQLTVKDFENMDDRTLEEVNYLFKIADKAKKVAKKEIDKRLEAGHTFSRYVHKNRKSDEFDADNNDFKAQMIYKYGYDAVLVKSPAKLKEKFGDVINGDVEPHIVHGTKPYATWE</sequence>
<dbReference type="EMBL" id="JBHSSG010000007">
    <property type="protein sequence ID" value="MFC6178065.1"/>
    <property type="molecule type" value="Genomic_DNA"/>
</dbReference>
<organism evidence="1 2">
    <name type="scientific">Weissella sagaensis</name>
    <dbReference type="NCBI Taxonomy" id="2559928"/>
    <lineage>
        <taxon>Bacteria</taxon>
        <taxon>Bacillati</taxon>
        <taxon>Bacillota</taxon>
        <taxon>Bacilli</taxon>
        <taxon>Lactobacillales</taxon>
        <taxon>Lactobacillaceae</taxon>
        <taxon>Weissella</taxon>
    </lineage>
</organism>